<dbReference type="AlphaFoldDB" id="A0A124G0G2"/>
<protein>
    <submittedName>
        <fullName evidence="7">V-type H+-transporting ATPase subunit K</fullName>
    </submittedName>
</protein>
<sequence length="180" mass="18526">MNNFVLLQSLFTQVDTTGVVNTATEVVKSSPWGFIFALLGAAIAALLGGIGSVFGISYPAKAADGVLSESPEKFGALFLLVALPGTQGFYGFVGAFLILGKLTMVTTFNQGLSLFIAALPVAVAGLISAIYQGKTCAAGVALVAKRADQSMKGVINAALIETYAVLGLLVSFFLINAVKL</sequence>
<dbReference type="Proteomes" id="UP000053467">
    <property type="component" value="Unassembled WGS sequence"/>
</dbReference>
<feature type="domain" description="V-ATPase proteolipid subunit C-like" evidence="6">
    <location>
        <begin position="116"/>
        <end position="174"/>
    </location>
</feature>
<keyword evidence="4 5" id="KW-0472">Membrane</keyword>
<dbReference type="GO" id="GO:0015078">
    <property type="term" value="F:proton transmembrane transporter activity"/>
    <property type="evidence" value="ECO:0007669"/>
    <property type="project" value="InterPro"/>
</dbReference>
<feature type="transmembrane region" description="Helical" evidence="5">
    <location>
        <begin position="32"/>
        <end position="56"/>
    </location>
</feature>
<feature type="transmembrane region" description="Helical" evidence="5">
    <location>
        <begin position="154"/>
        <end position="175"/>
    </location>
</feature>
<reference evidence="8" key="1">
    <citation type="journal article" date="2015" name="MBio">
        <title>Genome-Resolved Metagenomic Analysis Reveals Roles for Candidate Phyla and Other Microbial Community Members in Biogeochemical Transformations in Oil Reservoirs.</title>
        <authorList>
            <person name="Hu P."/>
            <person name="Tom L."/>
            <person name="Singh A."/>
            <person name="Thomas B.C."/>
            <person name="Baker B.J."/>
            <person name="Piceno Y.M."/>
            <person name="Andersen G.L."/>
            <person name="Banfield J.F."/>
        </authorList>
    </citation>
    <scope>NUCLEOTIDE SEQUENCE [LARGE SCALE GENOMIC DNA]</scope>
</reference>
<evidence type="ECO:0000256" key="2">
    <source>
        <dbReference type="ARBA" id="ARBA00022692"/>
    </source>
</evidence>
<organism evidence="7 8">
    <name type="scientific">candidate division TA06 bacterium 34_109</name>
    <dbReference type="NCBI Taxonomy" id="1635277"/>
    <lineage>
        <taxon>Bacteria</taxon>
        <taxon>Bacteria division TA06</taxon>
    </lineage>
</organism>
<comment type="caution">
    <text evidence="7">The sequence shown here is derived from an EMBL/GenBank/DDBJ whole genome shotgun (WGS) entry which is preliminary data.</text>
</comment>
<dbReference type="CDD" id="cd18180">
    <property type="entry name" value="ATP-synt_Vo_Ao_c_NTPK_rpt2"/>
    <property type="match status" value="1"/>
</dbReference>
<dbReference type="GO" id="GO:0033177">
    <property type="term" value="C:proton-transporting two-sector ATPase complex, proton-transporting domain"/>
    <property type="evidence" value="ECO:0007669"/>
    <property type="project" value="InterPro"/>
</dbReference>
<evidence type="ECO:0000256" key="3">
    <source>
        <dbReference type="ARBA" id="ARBA00022989"/>
    </source>
</evidence>
<dbReference type="EMBL" id="LGGX01000005">
    <property type="protein sequence ID" value="KUK87415.1"/>
    <property type="molecule type" value="Genomic_DNA"/>
</dbReference>
<evidence type="ECO:0000256" key="5">
    <source>
        <dbReference type="SAM" id="Phobius"/>
    </source>
</evidence>
<keyword evidence="2 5" id="KW-0812">Transmembrane</keyword>
<evidence type="ECO:0000259" key="6">
    <source>
        <dbReference type="Pfam" id="PF00137"/>
    </source>
</evidence>
<proteinExistence type="predicted"/>
<name>A0A124G0G2_UNCT6</name>
<dbReference type="NCBIfam" id="NF005124">
    <property type="entry name" value="PRK06558.1"/>
    <property type="match status" value="1"/>
</dbReference>
<evidence type="ECO:0000313" key="7">
    <source>
        <dbReference type="EMBL" id="KUK87415.1"/>
    </source>
</evidence>
<keyword evidence="3 5" id="KW-1133">Transmembrane helix</keyword>
<dbReference type="InterPro" id="IPR035921">
    <property type="entry name" value="F/V-ATP_Csub_sf"/>
</dbReference>
<gene>
    <name evidence="7" type="ORF">XE03_0813</name>
</gene>
<evidence type="ECO:0000256" key="1">
    <source>
        <dbReference type="ARBA" id="ARBA00004141"/>
    </source>
</evidence>
<dbReference type="SUPFAM" id="SSF81333">
    <property type="entry name" value="F1F0 ATP synthase subunit C"/>
    <property type="match status" value="2"/>
</dbReference>
<dbReference type="PATRIC" id="fig|1635277.3.peg.1905"/>
<evidence type="ECO:0000313" key="8">
    <source>
        <dbReference type="Proteomes" id="UP000053467"/>
    </source>
</evidence>
<feature type="domain" description="V-ATPase proteolipid subunit C-like" evidence="6">
    <location>
        <begin position="39"/>
        <end position="98"/>
    </location>
</feature>
<dbReference type="CDD" id="cd18179">
    <property type="entry name" value="ATP-synt_Vo_Ao_c_NTPK_rpt1"/>
    <property type="match status" value="1"/>
</dbReference>
<comment type="subcellular location">
    <subcellularLocation>
        <location evidence="1">Membrane</location>
        <topology evidence="1">Multi-pass membrane protein</topology>
    </subcellularLocation>
</comment>
<feature type="transmembrane region" description="Helical" evidence="5">
    <location>
        <begin position="77"/>
        <end position="99"/>
    </location>
</feature>
<feature type="transmembrane region" description="Helical" evidence="5">
    <location>
        <begin position="111"/>
        <end position="133"/>
    </location>
</feature>
<dbReference type="InterPro" id="IPR002379">
    <property type="entry name" value="ATPase_proteolipid_c-like_dom"/>
</dbReference>
<accession>A0A124G0G2</accession>
<dbReference type="Gene3D" id="1.20.120.610">
    <property type="entry name" value="lithium bound rotor ring of v- atpase"/>
    <property type="match status" value="1"/>
</dbReference>
<evidence type="ECO:0000256" key="4">
    <source>
        <dbReference type="ARBA" id="ARBA00023136"/>
    </source>
</evidence>
<dbReference type="Pfam" id="PF00137">
    <property type="entry name" value="ATP-synt_C"/>
    <property type="match status" value="2"/>
</dbReference>